<dbReference type="RefSeq" id="WP_150087235.1">
    <property type="nucleotide sequence ID" value="NZ_VWSF01000003.1"/>
</dbReference>
<dbReference type="Proteomes" id="UP000323426">
    <property type="component" value="Unassembled WGS sequence"/>
</dbReference>
<gene>
    <name evidence="1" type="ORF">F0145_05065</name>
</gene>
<comment type="caution">
    <text evidence="1">The sequence shown here is derived from an EMBL/GenBank/DDBJ whole genome shotgun (WGS) entry which is preliminary data.</text>
</comment>
<dbReference type="EMBL" id="VWSF01000003">
    <property type="protein sequence ID" value="KAA5548099.1"/>
    <property type="molecule type" value="Genomic_DNA"/>
</dbReference>
<proteinExistence type="predicted"/>
<dbReference type="AlphaFoldDB" id="A0A5M6DPA6"/>
<accession>A0A5M6DPA6</accession>
<evidence type="ECO:0000313" key="2">
    <source>
        <dbReference type="Proteomes" id="UP000323426"/>
    </source>
</evidence>
<keyword evidence="2" id="KW-1185">Reference proteome</keyword>
<name>A0A5M6DPA6_9BACT</name>
<reference evidence="1 2" key="1">
    <citation type="submission" date="2019-09" db="EMBL/GenBank/DDBJ databases">
        <title>Genome sequence and assembly of Adhaeribacter sp.</title>
        <authorList>
            <person name="Chhetri G."/>
        </authorList>
    </citation>
    <scope>NUCLEOTIDE SEQUENCE [LARGE SCALE GENOMIC DNA]</scope>
    <source>
        <strain evidence="1 2">DK36</strain>
    </source>
</reference>
<evidence type="ECO:0000313" key="1">
    <source>
        <dbReference type="EMBL" id="KAA5548099.1"/>
    </source>
</evidence>
<sequence>MMTKEAFTAFCKGRHLTLADMRWFFGITDEKLINAYQSGALPVSAAVSEKVEEIIFSDVVELSASSREEKLDQLLSVLNQLPHKGAAVHNKIQITILESQEVKVDLEYLGYNLAF</sequence>
<organism evidence="1 2">
    <name type="scientific">Adhaeribacter rhizoryzae</name>
    <dbReference type="NCBI Taxonomy" id="2607907"/>
    <lineage>
        <taxon>Bacteria</taxon>
        <taxon>Pseudomonadati</taxon>
        <taxon>Bacteroidota</taxon>
        <taxon>Cytophagia</taxon>
        <taxon>Cytophagales</taxon>
        <taxon>Hymenobacteraceae</taxon>
        <taxon>Adhaeribacter</taxon>
    </lineage>
</organism>
<protein>
    <submittedName>
        <fullName evidence="1">Uncharacterized protein</fullName>
    </submittedName>
</protein>